<evidence type="ECO:0000256" key="1">
    <source>
        <dbReference type="SAM" id="MobiDB-lite"/>
    </source>
</evidence>
<evidence type="ECO:0000313" key="2">
    <source>
        <dbReference type="EMBL" id="RNF27513.1"/>
    </source>
</evidence>
<dbReference type="RefSeq" id="XP_029232719.1">
    <property type="nucleotide sequence ID" value="XM_029367194.1"/>
</dbReference>
<dbReference type="AlphaFoldDB" id="A0A422QBZ9"/>
<gene>
    <name evidence="2" type="ORF">Tco025E_00250</name>
</gene>
<keyword evidence="3" id="KW-1185">Reference proteome</keyword>
<dbReference type="SUPFAM" id="SSF53335">
    <property type="entry name" value="S-adenosyl-L-methionine-dependent methyltransferases"/>
    <property type="match status" value="1"/>
</dbReference>
<name>A0A422QBZ9_9TRYP</name>
<dbReference type="PANTHER" id="PTHR39963">
    <property type="entry name" value="SLL0983 PROTEIN"/>
    <property type="match status" value="1"/>
</dbReference>
<proteinExistence type="predicted"/>
<dbReference type="Proteomes" id="UP000284403">
    <property type="component" value="Unassembled WGS sequence"/>
</dbReference>
<protein>
    <submittedName>
        <fullName evidence="2">Uncharacterized protein</fullName>
    </submittedName>
</protein>
<comment type="caution">
    <text evidence="2">The sequence shown here is derived from an EMBL/GenBank/DDBJ whole genome shotgun (WGS) entry which is preliminary data.</text>
</comment>
<reference evidence="2 3" key="1">
    <citation type="journal article" date="2018" name="BMC Genomics">
        <title>Genomic comparison of Trypanosoma conorhini and Trypanosoma rangeli to Trypanosoma cruzi strains of high and low virulence.</title>
        <authorList>
            <person name="Bradwell K.R."/>
            <person name="Koparde V.N."/>
            <person name="Matveyev A.V."/>
            <person name="Serrano M.G."/>
            <person name="Alves J.M."/>
            <person name="Parikh H."/>
            <person name="Huang B."/>
            <person name="Lee V."/>
            <person name="Espinosa-Alvarez O."/>
            <person name="Ortiz P.A."/>
            <person name="Costa-Martins A.G."/>
            <person name="Teixeira M.M."/>
            <person name="Buck G.A."/>
        </authorList>
    </citation>
    <scope>NUCLEOTIDE SEQUENCE [LARGE SCALE GENOMIC DNA]</scope>
    <source>
        <strain evidence="2 3">025E</strain>
    </source>
</reference>
<evidence type="ECO:0000313" key="3">
    <source>
        <dbReference type="Proteomes" id="UP000284403"/>
    </source>
</evidence>
<accession>A0A422QBZ9</accession>
<dbReference type="PANTHER" id="PTHR39963:SF1">
    <property type="entry name" value="MNMC-LIKE METHYLTRANSFERASE DOMAIN-CONTAINING PROTEIN"/>
    <property type="match status" value="1"/>
</dbReference>
<feature type="region of interest" description="Disordered" evidence="1">
    <location>
        <begin position="200"/>
        <end position="228"/>
    </location>
</feature>
<dbReference type="EMBL" id="MKKU01000004">
    <property type="protein sequence ID" value="RNF27513.1"/>
    <property type="molecule type" value="Genomic_DNA"/>
</dbReference>
<dbReference type="InterPro" id="IPR029063">
    <property type="entry name" value="SAM-dependent_MTases_sf"/>
</dbReference>
<organism evidence="2 3">
    <name type="scientific">Trypanosoma conorhini</name>
    <dbReference type="NCBI Taxonomy" id="83891"/>
    <lineage>
        <taxon>Eukaryota</taxon>
        <taxon>Discoba</taxon>
        <taxon>Euglenozoa</taxon>
        <taxon>Kinetoplastea</taxon>
        <taxon>Metakinetoplastina</taxon>
        <taxon>Trypanosomatida</taxon>
        <taxon>Trypanosomatidae</taxon>
        <taxon>Trypanosoma</taxon>
    </lineage>
</organism>
<dbReference type="Gene3D" id="3.40.50.150">
    <property type="entry name" value="Vaccinia Virus protein VP39"/>
    <property type="match status" value="1"/>
</dbReference>
<dbReference type="OrthoDB" id="273249at2759"/>
<dbReference type="GeneID" id="40313861"/>
<feature type="compositionally biased region" description="Polar residues" evidence="1">
    <location>
        <begin position="209"/>
        <end position="226"/>
    </location>
</feature>
<sequence>MTAQQDAAGSDTIALVRAAEERIPCEICCHFTGMASYRKLRDGDGGRLASVSRQGKRFRDPTREREVRIKSCTCRVLSCMACQVLKGYCVIWAESLLDVATYDPFASHEAGRRRVHEKSNATATTTTAKGVCEYHQLTLRTLHIVDQAAYKQPVRHSFALQSVCQPGRVLQLECYPRHMVHFGLLMYALWQSPDEVFRTRGGEPRLPRKTTTSEVMSTGTENTTAMPSLSSSSQFPFLTSAEHASVLILGLGGNVIGNCLDAALPVDVPIDVVEVEPAVLETCQRQGQVPPWAEVEAETTAESARVWVASRGKQRHPNYRFIVGDAREVLRGGNPKTAEGKSPLHQRRYGLVFLDCYDPEKERMMHDVSLIDVCRSRLRPGGALIVNAHILPLQGTLEEQFLARGFDSVQALRVAGCDQSIVVCLAKDKAAAGGGAENVNNGGGSQQQRLPLTRLERFCVRHARQLAWYIQNPYRADLGVRRLFRGDFCLDANWLKSSRSVEGASCRTRVWEHYD</sequence>